<dbReference type="EMBL" id="AWUE01017101">
    <property type="protein sequence ID" value="OMO88324.1"/>
    <property type="molecule type" value="Genomic_DNA"/>
</dbReference>
<dbReference type="PANTHER" id="PTHR32278:SF135">
    <property type="entry name" value="F-BOX PROTEIN PP2-B12"/>
    <property type="match status" value="1"/>
</dbReference>
<evidence type="ECO:0000313" key="2">
    <source>
        <dbReference type="EMBL" id="OMO88324.1"/>
    </source>
</evidence>
<dbReference type="Pfam" id="PF12937">
    <property type="entry name" value="F-box-like"/>
    <property type="match status" value="1"/>
</dbReference>
<feature type="domain" description="F-box" evidence="1">
    <location>
        <begin position="7"/>
        <end position="47"/>
    </location>
</feature>
<dbReference type="CDD" id="cd22162">
    <property type="entry name" value="F-box_AtSKIP3-like"/>
    <property type="match status" value="1"/>
</dbReference>
<dbReference type="SUPFAM" id="SSF81383">
    <property type="entry name" value="F-box domain"/>
    <property type="match status" value="1"/>
</dbReference>
<dbReference type="OrthoDB" id="1918565at2759"/>
<comment type="caution">
    <text evidence="2">The sequence shown here is derived from an EMBL/GenBank/DDBJ whole genome shotgun (WGS) entry which is preliminary data.</text>
</comment>
<evidence type="ECO:0000259" key="1">
    <source>
        <dbReference type="SMART" id="SM00256"/>
    </source>
</evidence>
<dbReference type="PANTHER" id="PTHR32278">
    <property type="entry name" value="F-BOX DOMAIN-CONTAINING PROTEIN"/>
    <property type="match status" value="1"/>
</dbReference>
<dbReference type="Pfam" id="PF14299">
    <property type="entry name" value="PP2"/>
    <property type="match status" value="1"/>
</dbReference>
<gene>
    <name evidence="2" type="ORF">COLO4_20293</name>
</gene>
<proteinExistence type="predicted"/>
<dbReference type="AlphaFoldDB" id="A0A1R3J0H1"/>
<evidence type="ECO:0000313" key="3">
    <source>
        <dbReference type="Proteomes" id="UP000187203"/>
    </source>
</evidence>
<organism evidence="2 3">
    <name type="scientific">Corchorus olitorius</name>
    <dbReference type="NCBI Taxonomy" id="93759"/>
    <lineage>
        <taxon>Eukaryota</taxon>
        <taxon>Viridiplantae</taxon>
        <taxon>Streptophyta</taxon>
        <taxon>Embryophyta</taxon>
        <taxon>Tracheophyta</taxon>
        <taxon>Spermatophyta</taxon>
        <taxon>Magnoliopsida</taxon>
        <taxon>eudicotyledons</taxon>
        <taxon>Gunneridae</taxon>
        <taxon>Pentapetalae</taxon>
        <taxon>rosids</taxon>
        <taxon>malvids</taxon>
        <taxon>Malvales</taxon>
        <taxon>Malvaceae</taxon>
        <taxon>Grewioideae</taxon>
        <taxon>Apeibeae</taxon>
        <taxon>Corchorus</taxon>
    </lineage>
</organism>
<dbReference type="Proteomes" id="UP000187203">
    <property type="component" value="Unassembled WGS sequence"/>
</dbReference>
<accession>A0A1R3J0H1</accession>
<name>A0A1R3J0H1_9ROSI</name>
<reference evidence="3" key="1">
    <citation type="submission" date="2013-09" db="EMBL/GenBank/DDBJ databases">
        <title>Corchorus olitorius genome sequencing.</title>
        <authorList>
            <person name="Alam M."/>
            <person name="Haque M.S."/>
            <person name="Islam M.S."/>
            <person name="Emdad E.M."/>
            <person name="Islam M.M."/>
            <person name="Ahmed B."/>
            <person name="Halim A."/>
            <person name="Hossen Q.M.M."/>
            <person name="Hossain M.Z."/>
            <person name="Ahmed R."/>
            <person name="Khan M.M."/>
            <person name="Islam R."/>
            <person name="Rashid M.M."/>
            <person name="Khan S.A."/>
            <person name="Rahman M.S."/>
            <person name="Alam M."/>
            <person name="Yahiya A.S."/>
            <person name="Khan M.S."/>
            <person name="Azam M.S."/>
            <person name="Haque T."/>
            <person name="Lashkar M.Z.H."/>
            <person name="Akhand A.I."/>
            <person name="Morshed G."/>
            <person name="Roy S."/>
            <person name="Uddin K.S."/>
            <person name="Rabeya T."/>
            <person name="Hossain A.S."/>
            <person name="Chowdhury A."/>
            <person name="Snigdha A.R."/>
            <person name="Mortoza M.S."/>
            <person name="Matin S.A."/>
            <person name="Hoque S.M.E."/>
            <person name="Islam M.K."/>
            <person name="Roy D.K."/>
            <person name="Haider R."/>
            <person name="Moosa M.M."/>
            <person name="Elias S.M."/>
            <person name="Hasan A.M."/>
            <person name="Jahan S."/>
            <person name="Shafiuddin M."/>
            <person name="Mahmood N."/>
            <person name="Shommy N.S."/>
        </authorList>
    </citation>
    <scope>NUCLEOTIDE SEQUENCE [LARGE SCALE GENOMIC DNA]</scope>
    <source>
        <strain evidence="3">cv. O-4</strain>
    </source>
</reference>
<dbReference type="Gene3D" id="1.20.1280.50">
    <property type="match status" value="1"/>
</dbReference>
<dbReference type="InterPro" id="IPR025886">
    <property type="entry name" value="PP2-like"/>
</dbReference>
<sequence>MDLTKVLPEECLSLIISLTSPGDACRLAVVCPALRSAADSDAVWERFLPCDYKDIISGSSSSLLSWAKKDIYFHLALHPILIDYGRMSFQLEKESGKKCYMLGAKALSIVWGDTSQYWKWKSLPESRFSEVAELKSMWWLEVRGKIETRILSSRTNYAAYLVFKLNKHKYGFRDRTVALQVNVDGTAAGEVRNVLLDPQEIQQAQNRGDGWSEIKMGEFWNEFGDDGTVECSLRETHVRFHKQGLIIEGIELRPMLPC</sequence>
<dbReference type="InterPro" id="IPR001810">
    <property type="entry name" value="F-box_dom"/>
</dbReference>
<dbReference type="STRING" id="93759.A0A1R3J0H1"/>
<dbReference type="InterPro" id="IPR036047">
    <property type="entry name" value="F-box-like_dom_sf"/>
</dbReference>
<protein>
    <recommendedName>
        <fullName evidence="1">F-box domain-containing protein</fullName>
    </recommendedName>
</protein>
<dbReference type="SMART" id="SM00256">
    <property type="entry name" value="FBOX"/>
    <property type="match status" value="1"/>
</dbReference>
<keyword evidence="3" id="KW-1185">Reference proteome</keyword>